<dbReference type="EMBL" id="KV745221">
    <property type="protein sequence ID" value="OCK76315.1"/>
    <property type="molecule type" value="Genomic_DNA"/>
</dbReference>
<sequence>MAKEFVSKGYRVMIFDLFGRRYSDAPNDLNHDARLYTTQILLVLSSSPWLGLDPRHSISLIRTSYISHRSRFMYSSSIIPEWLRLKLLHKDLEPRNGAPNADVLDENNQAGIDFDEVPITADQPLVRIGDVVRWQLEGNPGFVPSYLSTIRSALVSRRHDRVWRLLGDEVGRRRTTNGPPGLPGGRICPILAERDVIVGKDDLIEDIKGVLCMETVDMNVIKGSHEIAVSRGKDVASIAIQSWNR</sequence>
<dbReference type="Proteomes" id="UP000250266">
    <property type="component" value="Unassembled WGS sequence"/>
</dbReference>
<reference evidence="1 2" key="1">
    <citation type="journal article" date="2016" name="Nat. Commun.">
        <title>Ectomycorrhizal ecology is imprinted in the genome of the dominant symbiotic fungus Cenococcum geophilum.</title>
        <authorList>
            <consortium name="DOE Joint Genome Institute"/>
            <person name="Peter M."/>
            <person name="Kohler A."/>
            <person name="Ohm R.A."/>
            <person name="Kuo A."/>
            <person name="Krutzmann J."/>
            <person name="Morin E."/>
            <person name="Arend M."/>
            <person name="Barry K.W."/>
            <person name="Binder M."/>
            <person name="Choi C."/>
            <person name="Clum A."/>
            <person name="Copeland A."/>
            <person name="Grisel N."/>
            <person name="Haridas S."/>
            <person name="Kipfer T."/>
            <person name="LaButti K."/>
            <person name="Lindquist E."/>
            <person name="Lipzen A."/>
            <person name="Maire R."/>
            <person name="Meier B."/>
            <person name="Mihaltcheva S."/>
            <person name="Molinier V."/>
            <person name="Murat C."/>
            <person name="Poggeler S."/>
            <person name="Quandt C.A."/>
            <person name="Sperisen C."/>
            <person name="Tritt A."/>
            <person name="Tisserant E."/>
            <person name="Crous P.W."/>
            <person name="Henrissat B."/>
            <person name="Nehls U."/>
            <person name="Egli S."/>
            <person name="Spatafora J.W."/>
            <person name="Grigoriev I.V."/>
            <person name="Martin F.M."/>
        </authorList>
    </citation>
    <scope>NUCLEOTIDE SEQUENCE [LARGE SCALE GENOMIC DNA]</scope>
    <source>
        <strain evidence="1 2">CBS 459.81</strain>
    </source>
</reference>
<evidence type="ECO:0000313" key="1">
    <source>
        <dbReference type="EMBL" id="OCK76315.1"/>
    </source>
</evidence>
<protein>
    <submittedName>
        <fullName evidence="1">Uncharacterized protein</fullName>
    </submittedName>
</protein>
<dbReference type="AlphaFoldDB" id="A0A8E2E2T0"/>
<keyword evidence="2" id="KW-1185">Reference proteome</keyword>
<name>A0A8E2E2T0_9PEZI</name>
<accession>A0A8E2E2T0</accession>
<organism evidence="1 2">
    <name type="scientific">Lepidopterella palustris CBS 459.81</name>
    <dbReference type="NCBI Taxonomy" id="1314670"/>
    <lineage>
        <taxon>Eukaryota</taxon>
        <taxon>Fungi</taxon>
        <taxon>Dikarya</taxon>
        <taxon>Ascomycota</taxon>
        <taxon>Pezizomycotina</taxon>
        <taxon>Dothideomycetes</taxon>
        <taxon>Pleosporomycetidae</taxon>
        <taxon>Mytilinidiales</taxon>
        <taxon>Argynnaceae</taxon>
        <taxon>Lepidopterella</taxon>
    </lineage>
</organism>
<proteinExistence type="predicted"/>
<evidence type="ECO:0000313" key="2">
    <source>
        <dbReference type="Proteomes" id="UP000250266"/>
    </source>
</evidence>
<gene>
    <name evidence="1" type="ORF">K432DRAFT_437110</name>
</gene>
<dbReference type="OrthoDB" id="408373at2759"/>